<reference evidence="3 5" key="2">
    <citation type="submission" date="2020-07" db="EMBL/GenBank/DDBJ databases">
        <title>Sequencing the genomes of 1000 actinobacteria strains.</title>
        <authorList>
            <person name="Klenk H.-P."/>
        </authorList>
    </citation>
    <scope>NUCLEOTIDE SEQUENCE [LARGE SCALE GENOMIC DNA]</scope>
    <source>
        <strain evidence="3 5">DSM 10309</strain>
    </source>
</reference>
<name>A0A7W3JJG4_9MICO</name>
<dbReference type="SMART" id="SM00347">
    <property type="entry name" value="HTH_MARR"/>
    <property type="match status" value="1"/>
</dbReference>
<dbReference type="PANTHER" id="PTHR33164">
    <property type="entry name" value="TRANSCRIPTIONAL REGULATOR, MARR FAMILY"/>
    <property type="match status" value="1"/>
</dbReference>
<dbReference type="Proteomes" id="UP000321154">
    <property type="component" value="Unassembled WGS sequence"/>
</dbReference>
<dbReference type="Gene3D" id="1.10.10.10">
    <property type="entry name" value="Winged helix-like DNA-binding domain superfamily/Winged helix DNA-binding domain"/>
    <property type="match status" value="1"/>
</dbReference>
<dbReference type="AlphaFoldDB" id="A0A7W3JJG4"/>
<dbReference type="SUPFAM" id="SSF46785">
    <property type="entry name" value="Winged helix' DNA-binding domain"/>
    <property type="match status" value="1"/>
</dbReference>
<comment type="caution">
    <text evidence="3">The sequence shown here is derived from an EMBL/GenBank/DDBJ whole genome shotgun (WGS) entry which is preliminary data.</text>
</comment>
<dbReference type="PROSITE" id="PS50995">
    <property type="entry name" value="HTH_MARR_2"/>
    <property type="match status" value="1"/>
</dbReference>
<dbReference type="RefSeq" id="WP_146852567.1">
    <property type="nucleotide sequence ID" value="NZ_BAAAHR010000003.1"/>
</dbReference>
<dbReference type="InterPro" id="IPR000835">
    <property type="entry name" value="HTH_MarR-typ"/>
</dbReference>
<evidence type="ECO:0000313" key="3">
    <source>
        <dbReference type="EMBL" id="MBA8813874.1"/>
    </source>
</evidence>
<dbReference type="Proteomes" id="UP000522688">
    <property type="component" value="Unassembled WGS sequence"/>
</dbReference>
<reference evidence="2 4" key="1">
    <citation type="submission" date="2019-07" db="EMBL/GenBank/DDBJ databases">
        <title>Whole genome shotgun sequence of Frigoribacterium faeni NBRC 103066.</title>
        <authorList>
            <person name="Hosoyama A."/>
            <person name="Uohara A."/>
            <person name="Ohji S."/>
            <person name="Ichikawa N."/>
        </authorList>
    </citation>
    <scope>NUCLEOTIDE SEQUENCE [LARGE SCALE GENOMIC DNA]</scope>
    <source>
        <strain evidence="2 4">NBRC 103066</strain>
    </source>
</reference>
<keyword evidence="4" id="KW-1185">Reference proteome</keyword>
<keyword evidence="3" id="KW-0238">DNA-binding</keyword>
<gene>
    <name evidence="3" type="ORF">FB463_002123</name>
    <name evidence="2" type="ORF">FFA01_04590</name>
</gene>
<accession>A0A7W3JJG4</accession>
<sequence length="176" mass="19278">MRDAVDAVHDQWRSLRPDLDVEAILVVGRVNRIARIVQRQSDELLREHGLSRADFDLLAALVRRGTPTSPTRLADETLLSPPAITKRIRVLTAAGRIERLDNPDDLRGYFVAPTAAGREVLDTVLGPQLAAESALLEHLGPEARAQLGDGLRALLVGLESDQRRMVTGADQRDAVV</sequence>
<dbReference type="GO" id="GO:0003700">
    <property type="term" value="F:DNA-binding transcription factor activity"/>
    <property type="evidence" value="ECO:0007669"/>
    <property type="project" value="InterPro"/>
</dbReference>
<dbReference type="GO" id="GO:0006950">
    <property type="term" value="P:response to stress"/>
    <property type="evidence" value="ECO:0007669"/>
    <property type="project" value="TreeGrafter"/>
</dbReference>
<dbReference type="EMBL" id="BJUV01000003">
    <property type="protein sequence ID" value="GEK82150.1"/>
    <property type="molecule type" value="Genomic_DNA"/>
</dbReference>
<evidence type="ECO:0000313" key="2">
    <source>
        <dbReference type="EMBL" id="GEK82150.1"/>
    </source>
</evidence>
<evidence type="ECO:0000259" key="1">
    <source>
        <dbReference type="PROSITE" id="PS50995"/>
    </source>
</evidence>
<dbReference type="OrthoDB" id="3237509at2"/>
<dbReference type="InterPro" id="IPR036390">
    <property type="entry name" value="WH_DNA-bd_sf"/>
</dbReference>
<evidence type="ECO:0000313" key="5">
    <source>
        <dbReference type="Proteomes" id="UP000522688"/>
    </source>
</evidence>
<proteinExistence type="predicted"/>
<dbReference type="EMBL" id="JACGWW010000002">
    <property type="protein sequence ID" value="MBA8813874.1"/>
    <property type="molecule type" value="Genomic_DNA"/>
</dbReference>
<dbReference type="InterPro" id="IPR039422">
    <property type="entry name" value="MarR/SlyA-like"/>
</dbReference>
<dbReference type="PANTHER" id="PTHR33164:SF104">
    <property type="entry name" value="TRANSCRIPTIONAL REGULATORY PROTEIN"/>
    <property type="match status" value="1"/>
</dbReference>
<dbReference type="GO" id="GO:0003677">
    <property type="term" value="F:DNA binding"/>
    <property type="evidence" value="ECO:0007669"/>
    <property type="project" value="UniProtKB-KW"/>
</dbReference>
<feature type="domain" description="HTH marR-type" evidence="1">
    <location>
        <begin position="20"/>
        <end position="156"/>
    </location>
</feature>
<evidence type="ECO:0000313" key="4">
    <source>
        <dbReference type="Proteomes" id="UP000321154"/>
    </source>
</evidence>
<dbReference type="InterPro" id="IPR036388">
    <property type="entry name" value="WH-like_DNA-bd_sf"/>
</dbReference>
<organism evidence="3 5">
    <name type="scientific">Frigoribacterium faeni</name>
    <dbReference type="NCBI Taxonomy" id="145483"/>
    <lineage>
        <taxon>Bacteria</taxon>
        <taxon>Bacillati</taxon>
        <taxon>Actinomycetota</taxon>
        <taxon>Actinomycetes</taxon>
        <taxon>Micrococcales</taxon>
        <taxon>Microbacteriaceae</taxon>
        <taxon>Frigoribacterium</taxon>
    </lineage>
</organism>
<protein>
    <submittedName>
        <fullName evidence="2 3">Transcriptional regulator</fullName>
    </submittedName>
</protein>
<dbReference type="Pfam" id="PF12802">
    <property type="entry name" value="MarR_2"/>
    <property type="match status" value="1"/>
</dbReference>